<dbReference type="NCBIfam" id="NF003544">
    <property type="entry name" value="PRK05201.1"/>
    <property type="match status" value="1"/>
</dbReference>
<dbReference type="GO" id="GO:0008233">
    <property type="term" value="F:peptidase activity"/>
    <property type="evidence" value="ECO:0007669"/>
    <property type="project" value="UniProtKB-KW"/>
</dbReference>
<feature type="region of interest" description="Disordered" evidence="5">
    <location>
        <begin position="21"/>
        <end position="105"/>
    </location>
</feature>
<reference evidence="9" key="1">
    <citation type="journal article" date="2013" name="Proc. Natl. Acad. Sci. U.S.A.">
        <title>Genome structure and metabolic features in the red seaweed Chondrus crispus shed light on evolution of the Archaeplastida.</title>
        <authorList>
            <person name="Collen J."/>
            <person name="Porcel B."/>
            <person name="Carre W."/>
            <person name="Ball S.G."/>
            <person name="Chaparro C."/>
            <person name="Tonon T."/>
            <person name="Barbeyron T."/>
            <person name="Michel G."/>
            <person name="Noel B."/>
            <person name="Valentin K."/>
            <person name="Elias M."/>
            <person name="Artiguenave F."/>
            <person name="Arun A."/>
            <person name="Aury J.M."/>
            <person name="Barbosa-Neto J.F."/>
            <person name="Bothwell J.H."/>
            <person name="Bouget F.Y."/>
            <person name="Brillet L."/>
            <person name="Cabello-Hurtado F."/>
            <person name="Capella-Gutierrez S."/>
            <person name="Charrier B."/>
            <person name="Cladiere L."/>
            <person name="Cock J.M."/>
            <person name="Coelho S.M."/>
            <person name="Colleoni C."/>
            <person name="Czjzek M."/>
            <person name="Da Silva C."/>
            <person name="Delage L."/>
            <person name="Denoeud F."/>
            <person name="Deschamps P."/>
            <person name="Dittami S.M."/>
            <person name="Gabaldon T."/>
            <person name="Gachon C.M."/>
            <person name="Groisillier A."/>
            <person name="Herve C."/>
            <person name="Jabbari K."/>
            <person name="Katinka M."/>
            <person name="Kloareg B."/>
            <person name="Kowalczyk N."/>
            <person name="Labadie K."/>
            <person name="Leblanc C."/>
            <person name="Lopez P.J."/>
            <person name="McLachlan D.H."/>
            <person name="Meslet-Cladiere L."/>
            <person name="Moustafa A."/>
            <person name="Nehr Z."/>
            <person name="Nyvall Collen P."/>
            <person name="Panaud O."/>
            <person name="Partensky F."/>
            <person name="Poulain J."/>
            <person name="Rensing S.A."/>
            <person name="Rousvoal S."/>
            <person name="Samson G."/>
            <person name="Symeonidi A."/>
            <person name="Weissenbach J."/>
            <person name="Zambounis A."/>
            <person name="Wincker P."/>
            <person name="Boyen C."/>
        </authorList>
    </citation>
    <scope>NUCLEOTIDE SEQUENCE [LARGE SCALE GENOMIC DNA]</scope>
    <source>
        <strain evidence="9">cv. Stackhouse</strain>
    </source>
</reference>
<evidence type="ECO:0000256" key="4">
    <source>
        <dbReference type="ARBA" id="ARBA00023186"/>
    </source>
</evidence>
<feature type="domain" description="Clp ATPase C-terminal" evidence="7">
    <location>
        <begin position="431"/>
        <end position="525"/>
    </location>
</feature>
<accession>R7Q9Y2</accession>
<dbReference type="GeneID" id="17321814"/>
<dbReference type="NCBIfam" id="TIGR00390">
    <property type="entry name" value="hslU"/>
    <property type="match status" value="1"/>
</dbReference>
<dbReference type="PANTHER" id="PTHR48102">
    <property type="entry name" value="ATP-DEPENDENT CLP PROTEASE ATP-BINDING SUBUNIT CLPX-LIKE, MITOCHONDRIAL-RELATED"/>
    <property type="match status" value="1"/>
</dbReference>
<dbReference type="GO" id="GO:0016887">
    <property type="term" value="F:ATP hydrolysis activity"/>
    <property type="evidence" value="ECO:0007669"/>
    <property type="project" value="InterPro"/>
</dbReference>
<feature type="compositionally biased region" description="Polar residues" evidence="5">
    <location>
        <begin position="75"/>
        <end position="85"/>
    </location>
</feature>
<dbReference type="Pfam" id="PF00004">
    <property type="entry name" value="AAA"/>
    <property type="match status" value="1"/>
</dbReference>
<dbReference type="InterPro" id="IPR003593">
    <property type="entry name" value="AAA+_ATPase"/>
</dbReference>
<dbReference type="PANTHER" id="PTHR48102:SF3">
    <property type="entry name" value="ATP-DEPENDENT PROTEASE ATPASE SUBUNIT HSLU"/>
    <property type="match status" value="1"/>
</dbReference>
<organism evidence="8 9">
    <name type="scientific">Chondrus crispus</name>
    <name type="common">Carrageen Irish moss</name>
    <name type="synonym">Polymorpha crispa</name>
    <dbReference type="NCBI Taxonomy" id="2769"/>
    <lineage>
        <taxon>Eukaryota</taxon>
        <taxon>Rhodophyta</taxon>
        <taxon>Florideophyceae</taxon>
        <taxon>Rhodymeniophycidae</taxon>
        <taxon>Gigartinales</taxon>
        <taxon>Gigartinaceae</taxon>
        <taxon>Chondrus</taxon>
    </lineage>
</organism>
<dbReference type="GO" id="GO:0005524">
    <property type="term" value="F:ATP binding"/>
    <property type="evidence" value="ECO:0007669"/>
    <property type="project" value="UniProtKB-KW"/>
</dbReference>
<evidence type="ECO:0000256" key="5">
    <source>
        <dbReference type="SAM" id="MobiDB-lite"/>
    </source>
</evidence>
<feature type="compositionally biased region" description="Low complexity" evidence="5">
    <location>
        <begin position="56"/>
        <end position="66"/>
    </location>
</feature>
<dbReference type="SUPFAM" id="SSF52540">
    <property type="entry name" value="P-loop containing nucleoside triphosphate hydrolases"/>
    <property type="match status" value="1"/>
</dbReference>
<dbReference type="Proteomes" id="UP000012073">
    <property type="component" value="Unassembled WGS sequence"/>
</dbReference>
<sequence>MLRPLHRLHISTALRLSRNLRPLSTTPNLQKPYSYPSSEAKTQPTPQPCSLRFTLSADSFSTSSSPPEEPPTDAGSSNPPTTSPELLTVTPDDSDPLSYGGPEISADLTPQRIVSELDRHIVGQQPAKKALAIALRNRWRRLRLSQELREEVLPKCCLLIGSSGVGKTELARRLSKLVDSPFIKVEATKFTEVGFHGRDVEQIVRDLLENAITLARNRQRRVMASRIATTVEERILDELMGKASPGSNKNRDQFRHLLRQGALDHQVIDVDQPVRRTAPSLVQVDMAPERMTDVFDKLFTVRQSGSRKRRVKISDARALIEEAESEKLLSDEAVVKEAIEATENAGIVVIDEIDKIAVPVGQRHGADASSQGVQRDLLPLIEGTTVSTKHGNVETDHILFIAAGAFTQCKPSDLMAELVGRLPIRVELKPLSTGDLRKILTVPENNLIRQQRELMATEGVTLEFTQAAITEVANIAAEINHTVEDIGARRLHAVIERIVQDISFTAPELKGQTVTVDAVQVQDALGDLLVKSDLSRFIL</sequence>
<dbReference type="GO" id="GO:0009376">
    <property type="term" value="C:HslUV protease complex"/>
    <property type="evidence" value="ECO:0007669"/>
    <property type="project" value="InterPro"/>
</dbReference>
<dbReference type="KEGG" id="ccp:CHC_T00009395001"/>
<feature type="domain" description="AAA+ ATPase" evidence="6">
    <location>
        <begin position="153"/>
        <end position="432"/>
    </location>
</feature>
<dbReference type="Pfam" id="PF07724">
    <property type="entry name" value="AAA_2"/>
    <property type="match status" value="1"/>
</dbReference>
<dbReference type="SMART" id="SM00382">
    <property type="entry name" value="AAA"/>
    <property type="match status" value="1"/>
</dbReference>
<dbReference type="InterPro" id="IPR004491">
    <property type="entry name" value="HslU"/>
</dbReference>
<evidence type="ECO:0000313" key="8">
    <source>
        <dbReference type="EMBL" id="CDF34280.1"/>
    </source>
</evidence>
<evidence type="ECO:0000256" key="2">
    <source>
        <dbReference type="ARBA" id="ARBA00022741"/>
    </source>
</evidence>
<feature type="compositionally biased region" description="Polar residues" evidence="5">
    <location>
        <begin position="22"/>
        <end position="44"/>
    </location>
</feature>
<dbReference type="SMART" id="SM01086">
    <property type="entry name" value="ClpB_D2-small"/>
    <property type="match status" value="1"/>
</dbReference>
<dbReference type="Gramene" id="CDF34280">
    <property type="protein sequence ID" value="CDF34280"/>
    <property type="gene ID" value="CHC_T00009395001"/>
</dbReference>
<proteinExistence type="inferred from homology"/>
<evidence type="ECO:0000256" key="1">
    <source>
        <dbReference type="ARBA" id="ARBA00009771"/>
    </source>
</evidence>
<dbReference type="Gene3D" id="3.40.50.300">
    <property type="entry name" value="P-loop containing nucleotide triphosphate hydrolases"/>
    <property type="match status" value="2"/>
</dbReference>
<dbReference type="GO" id="GO:0051603">
    <property type="term" value="P:proteolysis involved in protein catabolic process"/>
    <property type="evidence" value="ECO:0007669"/>
    <property type="project" value="TreeGrafter"/>
</dbReference>
<dbReference type="Gene3D" id="1.10.8.60">
    <property type="match status" value="1"/>
</dbReference>
<evidence type="ECO:0000259" key="7">
    <source>
        <dbReference type="SMART" id="SM01086"/>
    </source>
</evidence>
<protein>
    <submittedName>
        <fullName evidence="8">ATP-dependent Hsl protease ATP-binding subunit HslU, heat shock protein HslU</fullName>
    </submittedName>
</protein>
<keyword evidence="2" id="KW-0547">Nucleotide-binding</keyword>
<dbReference type="AlphaFoldDB" id="R7Q9Y2"/>
<dbReference type="STRING" id="2769.R7Q9Y2"/>
<dbReference type="PhylomeDB" id="R7Q9Y2"/>
<keyword evidence="3 8" id="KW-0067">ATP-binding</keyword>
<dbReference type="RefSeq" id="XP_005714099.1">
    <property type="nucleotide sequence ID" value="XM_005714042.1"/>
</dbReference>
<evidence type="ECO:0000259" key="6">
    <source>
        <dbReference type="SMART" id="SM00382"/>
    </source>
</evidence>
<keyword evidence="8" id="KW-0378">Hydrolase</keyword>
<comment type="similarity">
    <text evidence="1">Belongs to the ClpX chaperone family. HslU subfamily.</text>
</comment>
<dbReference type="EMBL" id="HG001683">
    <property type="protein sequence ID" value="CDF34280.1"/>
    <property type="molecule type" value="Genomic_DNA"/>
</dbReference>
<keyword evidence="9" id="KW-1185">Reference proteome</keyword>
<dbReference type="InterPro" id="IPR019489">
    <property type="entry name" value="Clp_ATPase_C"/>
</dbReference>
<keyword evidence="8" id="KW-0645">Protease</keyword>
<dbReference type="InterPro" id="IPR027417">
    <property type="entry name" value="P-loop_NTPase"/>
</dbReference>
<dbReference type="OMA" id="YGMIKTD"/>
<evidence type="ECO:0000256" key="3">
    <source>
        <dbReference type="ARBA" id="ARBA00022840"/>
    </source>
</evidence>
<dbReference type="InterPro" id="IPR003959">
    <property type="entry name" value="ATPase_AAA_core"/>
</dbReference>
<keyword evidence="8" id="KW-0346">Stress response</keyword>
<dbReference type="InterPro" id="IPR050052">
    <property type="entry name" value="ATP-dep_Clp_protease_ClpX"/>
</dbReference>
<name>R7Q9Y2_CHOCR</name>
<keyword evidence="4" id="KW-0143">Chaperone</keyword>
<gene>
    <name evidence="8" type="ORF">CHC_T00009395001</name>
</gene>
<evidence type="ECO:0000313" key="9">
    <source>
        <dbReference type="Proteomes" id="UP000012073"/>
    </source>
</evidence>
<dbReference type="OrthoDB" id="1721884at2759"/>